<sequence length="503" mass="55106">MTRLLSMPITGWVTVLFMTILTGCVSQDYLDAKQDADSVHQQIQTLTPHADTTRVKTITHPPVDIQVVHPTESIAWLHTPIAIKASHTPLSLVLSNVLTGLDLSVSFDDAIDPNQPITVAFSGTRGDILNLIAAQAHIAFDPHPHKLHVIKFVAKTFEINIPTGQYTAQLGSQGKATGSDQNPHVEGQFINVAYKNVDVVSDIATGIRAILKADPKNGPDTETTKTTGDSSLVGEVQVIPSLSSISVRTTPERMRKVESLVNRYQRELSKQVLLNIQVLEFRSNLGHEKGIDWNVVRNTAHGALQFFIPGTNTVSLDAGYGLAFKGVGQWNGTNSFIKVLEKQGTVSTKTPVTALVLNNQPARISQTLTKPYLSNISSESSEGVVSSSVTRDKQTEGVDMMVTPNVKNQFVWLRISGKLTKIASDHTEDVNNIKLRFLDTRESQITFTNKLRYGQTYVIGSVKQTSTTAERNESFWLSWLGGMGSKVDTVETLVLLTPTRVDN</sequence>
<proteinExistence type="inferred from homology"/>
<dbReference type="PANTHER" id="PTHR30332:SF24">
    <property type="entry name" value="SECRETIN GSPD-RELATED"/>
    <property type="match status" value="1"/>
</dbReference>
<dbReference type="InterPro" id="IPR004846">
    <property type="entry name" value="T2SS/T3SS_dom"/>
</dbReference>
<dbReference type="GO" id="GO:0016020">
    <property type="term" value="C:membrane"/>
    <property type="evidence" value="ECO:0007669"/>
    <property type="project" value="UniProtKB-SubCell"/>
</dbReference>
<dbReference type="Pfam" id="PF00263">
    <property type="entry name" value="Secretin"/>
    <property type="match status" value="1"/>
</dbReference>
<accession>A9M4S6</accession>
<dbReference type="EMBL" id="CP000755">
    <property type="protein sequence ID" value="ABX77030.1"/>
    <property type="molecule type" value="Genomic_DNA"/>
</dbReference>
<feature type="domain" description="Type II/III secretion system secretin-like" evidence="5">
    <location>
        <begin position="340"/>
        <end position="480"/>
    </location>
</feature>
<evidence type="ECO:0000259" key="5">
    <source>
        <dbReference type="Pfam" id="PF00263"/>
    </source>
</evidence>
<evidence type="ECO:0000256" key="3">
    <source>
        <dbReference type="ARBA" id="ARBA00023136"/>
    </source>
</evidence>
<organism evidence="6">
    <name type="scientific">Vibrio sp. 23023</name>
    <dbReference type="NCBI Taxonomy" id="452803"/>
    <lineage>
        <taxon>Bacteria</taxon>
        <taxon>Pseudomonadati</taxon>
        <taxon>Pseudomonadota</taxon>
        <taxon>Gammaproteobacteria</taxon>
        <taxon>Vibrionales</taxon>
        <taxon>Vibrionaceae</taxon>
        <taxon>Vibrio</taxon>
    </lineage>
</organism>
<evidence type="ECO:0000313" key="6">
    <source>
        <dbReference type="EMBL" id="ABX77030.1"/>
    </source>
</evidence>
<dbReference type="GO" id="GO:0015627">
    <property type="term" value="C:type II protein secretion system complex"/>
    <property type="evidence" value="ECO:0007669"/>
    <property type="project" value="TreeGrafter"/>
</dbReference>
<comment type="subcellular location">
    <subcellularLocation>
        <location evidence="1">Membrane</location>
    </subcellularLocation>
</comment>
<reference evidence="6" key="1">
    <citation type="journal article" date="2007" name="Appl. Environ. Microbiol.">
        <title>Sequence characterization and comparative analysis of three plasmids isolated from environmental Vibrio spp.</title>
        <authorList>
            <person name="Hazen T.H."/>
            <person name="Wu D."/>
            <person name="Eisen J.A."/>
            <person name="Sobecky P.A."/>
        </authorList>
    </citation>
    <scope>NUCLEOTIDE SEQUENCE [LARGE SCALE GENOMIC DNA]</scope>
    <source>
        <strain evidence="6">23023</strain>
        <plasmid evidence="6">p23023</plasmid>
    </source>
</reference>
<dbReference type="PROSITE" id="PS51257">
    <property type="entry name" value="PROKAR_LIPOPROTEIN"/>
    <property type="match status" value="1"/>
</dbReference>
<protein>
    <recommendedName>
        <fullName evidence="5">Type II/III secretion system secretin-like domain-containing protein</fullName>
    </recommendedName>
</protein>
<evidence type="ECO:0000256" key="2">
    <source>
        <dbReference type="ARBA" id="ARBA00022729"/>
    </source>
</evidence>
<dbReference type="AlphaFoldDB" id="A9M4S6"/>
<evidence type="ECO:0000256" key="1">
    <source>
        <dbReference type="ARBA" id="ARBA00004370"/>
    </source>
</evidence>
<geneLocation type="plasmid" evidence="6">
    <name>p23023</name>
</geneLocation>
<dbReference type="GO" id="GO:0009306">
    <property type="term" value="P:protein secretion"/>
    <property type="evidence" value="ECO:0007669"/>
    <property type="project" value="InterPro"/>
</dbReference>
<keyword evidence="2" id="KW-0732">Signal</keyword>
<dbReference type="InterPro" id="IPR050810">
    <property type="entry name" value="Bact_Secretion_Sys_Channel"/>
</dbReference>
<name>A9M4S6_9VIBR</name>
<evidence type="ECO:0000256" key="4">
    <source>
        <dbReference type="RuleBase" id="RU004003"/>
    </source>
</evidence>
<dbReference type="PANTHER" id="PTHR30332">
    <property type="entry name" value="PROBABLE GENERAL SECRETION PATHWAY PROTEIN D"/>
    <property type="match status" value="1"/>
</dbReference>
<gene>
    <name evidence="6" type="ORF">BMSA_0058</name>
</gene>
<comment type="similarity">
    <text evidence="4">Belongs to the bacterial secretin family.</text>
</comment>
<keyword evidence="3" id="KW-0472">Membrane</keyword>
<keyword evidence="6" id="KW-0614">Plasmid</keyword>